<evidence type="ECO:0000313" key="1">
    <source>
        <dbReference type="EMBL" id="CAJ0874175.1"/>
    </source>
</evidence>
<accession>A0AA48M0A1</accession>
<dbReference type="EMBL" id="OY288114">
    <property type="protein sequence ID" value="CAJ0874175.1"/>
    <property type="molecule type" value="Genomic_DNA"/>
</dbReference>
<proteinExistence type="predicted"/>
<reference evidence="1" key="1">
    <citation type="submission" date="2023-07" db="EMBL/GenBank/DDBJ databases">
        <authorList>
            <person name="Pelsma A.J. K."/>
        </authorList>
    </citation>
    <scope>NUCLEOTIDE SEQUENCE</scope>
</reference>
<protein>
    <submittedName>
        <fullName evidence="1">Uncharacterized protein</fullName>
    </submittedName>
</protein>
<organism evidence="1">
    <name type="scientific">freshwater sediment metagenome</name>
    <dbReference type="NCBI Taxonomy" id="556182"/>
    <lineage>
        <taxon>unclassified sequences</taxon>
        <taxon>metagenomes</taxon>
        <taxon>ecological metagenomes</taxon>
    </lineage>
</organism>
<name>A0AA48M0A1_9ZZZZ</name>
<dbReference type="AlphaFoldDB" id="A0AA48M0A1"/>
<sequence length="121" mass="13536">MITLEECAEFAALETSELFTGAVLSTRHRSLLASYLLNLWRGSVAVRKMIVADIRAAIDLDASNYAADLVLVLRLYLSKHPEARISLRAGRISTRPYTTCGIGPRYRMTVRFFPGAECRDI</sequence>
<gene>
    <name evidence="1" type="ORF">AMST5_02576</name>
</gene>